<dbReference type="Proteomes" id="UP001152562">
    <property type="component" value="Unassembled WGS sequence"/>
</dbReference>
<dbReference type="AlphaFoldDB" id="A0A9P0XBZ7"/>
<evidence type="ECO:0000313" key="2">
    <source>
        <dbReference type="Proteomes" id="UP001152562"/>
    </source>
</evidence>
<protein>
    <submittedName>
        <fullName evidence="1">Uncharacterized protein</fullName>
    </submittedName>
</protein>
<evidence type="ECO:0000313" key="1">
    <source>
        <dbReference type="EMBL" id="CAH4030522.1"/>
    </source>
</evidence>
<keyword evidence="2" id="KW-1185">Reference proteome</keyword>
<name>A0A9P0XBZ7_PIEBR</name>
<accession>A0A9P0XBZ7</accession>
<reference evidence="1" key="1">
    <citation type="submission" date="2022-05" db="EMBL/GenBank/DDBJ databases">
        <authorList>
            <person name="Okamura Y."/>
        </authorList>
    </citation>
    <scope>NUCLEOTIDE SEQUENCE</scope>
</reference>
<comment type="caution">
    <text evidence="1">The sequence shown here is derived from an EMBL/GenBank/DDBJ whole genome shotgun (WGS) entry which is preliminary data.</text>
</comment>
<proteinExistence type="predicted"/>
<gene>
    <name evidence="1" type="ORF">PIBRA_LOCUS7170</name>
</gene>
<organism evidence="1 2">
    <name type="scientific">Pieris brassicae</name>
    <name type="common">White butterfly</name>
    <name type="synonym">Large white butterfly</name>
    <dbReference type="NCBI Taxonomy" id="7116"/>
    <lineage>
        <taxon>Eukaryota</taxon>
        <taxon>Metazoa</taxon>
        <taxon>Ecdysozoa</taxon>
        <taxon>Arthropoda</taxon>
        <taxon>Hexapoda</taxon>
        <taxon>Insecta</taxon>
        <taxon>Pterygota</taxon>
        <taxon>Neoptera</taxon>
        <taxon>Endopterygota</taxon>
        <taxon>Lepidoptera</taxon>
        <taxon>Glossata</taxon>
        <taxon>Ditrysia</taxon>
        <taxon>Papilionoidea</taxon>
        <taxon>Pieridae</taxon>
        <taxon>Pierinae</taxon>
        <taxon>Pieris</taxon>
    </lineage>
</organism>
<dbReference type="EMBL" id="CALOZG010000010">
    <property type="protein sequence ID" value="CAH4030522.1"/>
    <property type="molecule type" value="Genomic_DNA"/>
</dbReference>
<sequence>MNSSNACFIGYHHLQLKYSDSSQKELEKFELMKERGWELQYMWFSIVLKSSCYAVRNGIAHNWRIAMSL</sequence>